<dbReference type="SMART" id="SM00037">
    <property type="entry name" value="CNX"/>
    <property type="match status" value="1"/>
</dbReference>
<dbReference type="GO" id="GO:0007267">
    <property type="term" value="P:cell-cell signaling"/>
    <property type="evidence" value="ECO:0007669"/>
    <property type="project" value="TreeGrafter"/>
</dbReference>
<dbReference type="PRINTS" id="PR00206">
    <property type="entry name" value="CONNEXIN"/>
</dbReference>
<evidence type="ECO:0000256" key="1">
    <source>
        <dbReference type="ARBA" id="ARBA00004610"/>
    </source>
</evidence>
<dbReference type="InterPro" id="IPR013092">
    <property type="entry name" value="Connexin_N"/>
</dbReference>
<dbReference type="GO" id="GO:0005243">
    <property type="term" value="F:gap junction channel activity"/>
    <property type="evidence" value="ECO:0007669"/>
    <property type="project" value="TreeGrafter"/>
</dbReference>
<evidence type="ECO:0000256" key="3">
    <source>
        <dbReference type="ARBA" id="ARBA00022475"/>
    </source>
</evidence>
<evidence type="ECO:0000313" key="14">
    <source>
        <dbReference type="Ensembl" id="ENSMGAP00000022058.1"/>
    </source>
</evidence>
<feature type="transmembrane region" description="Helical" evidence="11">
    <location>
        <begin position="77"/>
        <end position="97"/>
    </location>
</feature>
<protein>
    <recommendedName>
        <fullName evidence="10">Gap junction protein</fullName>
    </recommendedName>
</protein>
<dbReference type="Gene3D" id="1.20.1440.80">
    <property type="entry name" value="Gap junction channel protein cysteine-rich domain"/>
    <property type="match status" value="2"/>
</dbReference>
<reference evidence="14 15" key="1">
    <citation type="journal article" date="2010" name="PLoS Biol.">
        <title>Multi-platform next-generation sequencing of the domestic turkey (Meleagris gallopavo): genome assembly and analysis.</title>
        <authorList>
            <person name="Dalloul R.A."/>
            <person name="Long J.A."/>
            <person name="Zimin A.V."/>
            <person name="Aslam L."/>
            <person name="Beal K."/>
            <person name="Blomberg L.A."/>
            <person name="Bouffard P."/>
            <person name="Burt D.W."/>
            <person name="Crasta O."/>
            <person name="Crooijmans R.P."/>
            <person name="Cooper K."/>
            <person name="Coulombe R.A."/>
            <person name="De S."/>
            <person name="Delany M.E."/>
            <person name="Dodgson J.B."/>
            <person name="Dong J.J."/>
            <person name="Evans C."/>
            <person name="Frederickson K.M."/>
            <person name="Flicek P."/>
            <person name="Florea L."/>
            <person name="Folkerts O."/>
            <person name="Groenen M.A."/>
            <person name="Harkins T.T."/>
            <person name="Herrero J."/>
            <person name="Hoffmann S."/>
            <person name="Megens H.J."/>
            <person name="Jiang A."/>
            <person name="de Jong P."/>
            <person name="Kaiser P."/>
            <person name="Kim H."/>
            <person name="Kim K.W."/>
            <person name="Kim S."/>
            <person name="Langenberger D."/>
            <person name="Lee M.K."/>
            <person name="Lee T."/>
            <person name="Mane S."/>
            <person name="Marcais G."/>
            <person name="Marz M."/>
            <person name="McElroy A.P."/>
            <person name="Modise T."/>
            <person name="Nefedov M."/>
            <person name="Notredame C."/>
            <person name="Paton I.R."/>
            <person name="Payne W.S."/>
            <person name="Pertea G."/>
            <person name="Prickett D."/>
            <person name="Puiu D."/>
            <person name="Qioa D."/>
            <person name="Raineri E."/>
            <person name="Ruffier M."/>
            <person name="Salzberg S.L."/>
            <person name="Schatz M.C."/>
            <person name="Scheuring C."/>
            <person name="Schmidt C.J."/>
            <person name="Schroeder S."/>
            <person name="Searle S.M."/>
            <person name="Smith E.J."/>
            <person name="Smith J."/>
            <person name="Sonstegard T.S."/>
            <person name="Stadler P.F."/>
            <person name="Tafer H."/>
            <person name="Tu Z.J."/>
            <person name="Van Tassell C.P."/>
            <person name="Vilella A.J."/>
            <person name="Williams K.P."/>
            <person name="Yorke J.A."/>
            <person name="Zhang L."/>
            <person name="Zhang H.B."/>
            <person name="Zhang X."/>
            <person name="Zhang Y."/>
            <person name="Reed K.M."/>
        </authorList>
    </citation>
    <scope>NUCLEOTIDE SEQUENCE [LARGE SCALE GENOMIC DNA]</scope>
</reference>
<dbReference type="GO" id="GO:0007605">
    <property type="term" value="P:sensory perception of sound"/>
    <property type="evidence" value="ECO:0007669"/>
    <property type="project" value="UniProtKB-KW"/>
</dbReference>
<dbReference type="InterPro" id="IPR019570">
    <property type="entry name" value="Connexin_CCC"/>
</dbReference>
<dbReference type="FunCoup" id="A0A803XRB2">
    <property type="interactions" value="5"/>
</dbReference>
<feature type="transmembrane region" description="Helical" evidence="11">
    <location>
        <begin position="164"/>
        <end position="190"/>
    </location>
</feature>
<dbReference type="InterPro" id="IPR017990">
    <property type="entry name" value="Connexin_CS"/>
</dbReference>
<evidence type="ECO:0000256" key="5">
    <source>
        <dbReference type="ARBA" id="ARBA00022740"/>
    </source>
</evidence>
<name>A0A803XRB2_MELGA</name>
<comment type="function">
    <text evidence="10">One gap junction consists of a cluster of closely packed pairs of transmembrane channels, the connexons, through which materials of low MW diffuse from one cell to a neighboring cell.</text>
</comment>
<organism evidence="14 15">
    <name type="scientific">Meleagris gallopavo</name>
    <name type="common">Wild turkey</name>
    <dbReference type="NCBI Taxonomy" id="9103"/>
    <lineage>
        <taxon>Eukaryota</taxon>
        <taxon>Metazoa</taxon>
        <taxon>Chordata</taxon>
        <taxon>Craniata</taxon>
        <taxon>Vertebrata</taxon>
        <taxon>Euteleostomi</taxon>
        <taxon>Archelosauria</taxon>
        <taxon>Archosauria</taxon>
        <taxon>Dinosauria</taxon>
        <taxon>Saurischia</taxon>
        <taxon>Theropoda</taxon>
        <taxon>Coelurosauria</taxon>
        <taxon>Aves</taxon>
        <taxon>Neognathae</taxon>
        <taxon>Galloanserae</taxon>
        <taxon>Galliformes</taxon>
        <taxon>Phasianidae</taxon>
        <taxon>Meleagridinae</taxon>
        <taxon>Meleagris</taxon>
    </lineage>
</organism>
<dbReference type="GO" id="GO:0005922">
    <property type="term" value="C:connexin complex"/>
    <property type="evidence" value="ECO:0007669"/>
    <property type="project" value="InterPro"/>
</dbReference>
<accession>A0A803XRB2</accession>
<dbReference type="SMART" id="SM01089">
    <property type="entry name" value="Connexin_CCC"/>
    <property type="match status" value="1"/>
</dbReference>
<dbReference type="Pfam" id="PF00029">
    <property type="entry name" value="Connexin"/>
    <property type="match status" value="1"/>
</dbReference>
<evidence type="ECO:0000256" key="10">
    <source>
        <dbReference type="RuleBase" id="RU000630"/>
    </source>
</evidence>
<evidence type="ECO:0000256" key="9">
    <source>
        <dbReference type="ARBA" id="ARBA00023136"/>
    </source>
</evidence>
<reference evidence="14" key="3">
    <citation type="submission" date="2025-09" db="UniProtKB">
        <authorList>
            <consortium name="Ensembl"/>
        </authorList>
    </citation>
    <scope>IDENTIFICATION</scope>
</reference>
<dbReference type="Ensembl" id="ENSMGAT00000036450.1">
    <property type="protein sequence ID" value="ENSMGAP00000022058.1"/>
    <property type="gene ID" value="ENSMGAG00000020570.1"/>
</dbReference>
<keyword evidence="15" id="KW-1185">Reference proteome</keyword>
<reference evidence="14" key="2">
    <citation type="submission" date="2025-08" db="UniProtKB">
        <authorList>
            <consortium name="Ensembl"/>
        </authorList>
    </citation>
    <scope>IDENTIFICATION</scope>
</reference>
<evidence type="ECO:0000256" key="11">
    <source>
        <dbReference type="SAM" id="Phobius"/>
    </source>
</evidence>
<dbReference type="GeneTree" id="ENSGT01030000234513"/>
<dbReference type="InParanoid" id="A0A803XRB2"/>
<dbReference type="PANTHER" id="PTHR11984">
    <property type="entry name" value="CONNEXIN"/>
    <property type="match status" value="1"/>
</dbReference>
<keyword evidence="5" id="KW-1009">Hearing</keyword>
<keyword evidence="3" id="KW-1003">Cell membrane</keyword>
<feature type="domain" description="Connexin cysteine-rich" evidence="13">
    <location>
        <begin position="178"/>
        <end position="245"/>
    </location>
</feature>
<feature type="transmembrane region" description="Helical" evidence="11">
    <location>
        <begin position="223"/>
        <end position="246"/>
    </location>
</feature>
<evidence type="ECO:0000256" key="8">
    <source>
        <dbReference type="ARBA" id="ARBA00022989"/>
    </source>
</evidence>
<evidence type="ECO:0000256" key="7">
    <source>
        <dbReference type="ARBA" id="ARBA00022949"/>
    </source>
</evidence>
<keyword evidence="8 11" id="KW-1133">Transmembrane helix</keyword>
<keyword evidence="9 11" id="KW-0472">Membrane</keyword>
<feature type="domain" description="Connexin N-terminal" evidence="12">
    <location>
        <begin position="42"/>
        <end position="75"/>
    </location>
</feature>
<comment type="subcellular location">
    <subcellularLocation>
        <location evidence="1">Cell junction</location>
        <location evidence="1">Gap junction</location>
    </subcellularLocation>
    <subcellularLocation>
        <location evidence="2 10">Cell membrane</location>
        <topology evidence="2 10">Multi-pass membrane protein</topology>
    </subcellularLocation>
</comment>
<evidence type="ECO:0000256" key="2">
    <source>
        <dbReference type="ARBA" id="ARBA00004651"/>
    </source>
</evidence>
<dbReference type="PANTHER" id="PTHR11984:SF46">
    <property type="entry name" value="GAP JUNCTION BETA-2 PROTEIN"/>
    <property type="match status" value="1"/>
</dbReference>
<dbReference type="AlphaFoldDB" id="A0A803XRB2"/>
<dbReference type="GO" id="GO:1990349">
    <property type="term" value="P:gap junction-mediated intercellular transport"/>
    <property type="evidence" value="ECO:0007669"/>
    <property type="project" value="TreeGrafter"/>
</dbReference>
<keyword evidence="6 10" id="KW-0303">Gap junction</keyword>
<proteinExistence type="inferred from homology"/>
<evidence type="ECO:0000256" key="4">
    <source>
        <dbReference type="ARBA" id="ARBA00022692"/>
    </source>
</evidence>
<evidence type="ECO:0000259" key="12">
    <source>
        <dbReference type="SMART" id="SM00037"/>
    </source>
</evidence>
<dbReference type="PROSITE" id="PS00407">
    <property type="entry name" value="CONNEXINS_1"/>
    <property type="match status" value="1"/>
</dbReference>
<keyword evidence="4 10" id="KW-0812">Transmembrane</keyword>
<sequence length="295" mass="34757">MDWGTLQAVLGGVNKHSTSIGKIWLTVLFIFRIMILVVAAERVWGDEQQDFVCNTLQPGCRNVCYDHFFPISHIRLWALQLIFVSTPALLVAMHVAYTRHEKKRQFRNGDKINIEELKNEKIHIRGPLWWTYTCSIFFRKGDQKCEYKDIEEIRTQKFRIEGTLWWTYTCSIFFRLVFEAVFMYAFYFMYDGFRMPRLMKCSAWPCPNTVDCFVSRPTEKTVFTIFMIAVSSICILLNVAELCYLLTKFFLRRSRKAGNQKHHPNHENKEETKQNEMNELISDSCQNTVIGFTSS</sequence>
<evidence type="ECO:0000259" key="13">
    <source>
        <dbReference type="SMART" id="SM01089"/>
    </source>
</evidence>
<evidence type="ECO:0000313" key="15">
    <source>
        <dbReference type="Proteomes" id="UP000001645"/>
    </source>
</evidence>
<comment type="subunit">
    <text evidence="10">A connexon is composed of a hexamer of connexins.</text>
</comment>
<comment type="similarity">
    <text evidence="10">Belongs to the connexin family.</text>
</comment>
<dbReference type="InterPro" id="IPR000500">
    <property type="entry name" value="Connexin"/>
</dbReference>
<dbReference type="Proteomes" id="UP000001645">
    <property type="component" value="Chromosome 1"/>
</dbReference>
<evidence type="ECO:0000256" key="6">
    <source>
        <dbReference type="ARBA" id="ARBA00022868"/>
    </source>
</evidence>
<feature type="transmembrane region" description="Helical" evidence="11">
    <location>
        <begin position="23"/>
        <end position="40"/>
    </location>
</feature>
<dbReference type="PROSITE" id="PS00408">
    <property type="entry name" value="CONNEXINS_2"/>
    <property type="match status" value="1"/>
</dbReference>
<keyword evidence="7" id="KW-0965">Cell junction</keyword>
<dbReference type="InterPro" id="IPR038359">
    <property type="entry name" value="Connexin_N_sf"/>
</dbReference>